<evidence type="ECO:0000313" key="1">
    <source>
        <dbReference type="EMBL" id="VYT68707.1"/>
    </source>
</evidence>
<gene>
    <name evidence="1" type="ORF">FPLFYP42_00253</name>
</gene>
<proteinExistence type="predicted"/>
<sequence length="77" mass="8769">MYFEKISGGRSAAMRLITAPILKWGYEMNQNINYIGMVNLLRHLQNVSLVSLVSREEARRIAARLRAETGADVIFFP</sequence>
<organism evidence="1">
    <name type="scientific">Flavonifractor plautii</name>
    <name type="common">Fusobacterium plautii</name>
    <dbReference type="NCBI Taxonomy" id="292800"/>
    <lineage>
        <taxon>Bacteria</taxon>
        <taxon>Bacillati</taxon>
        <taxon>Bacillota</taxon>
        <taxon>Clostridia</taxon>
        <taxon>Eubacteriales</taxon>
        <taxon>Oscillospiraceae</taxon>
        <taxon>Flavonifractor</taxon>
    </lineage>
</organism>
<accession>A0A6N2YRS6</accession>
<name>A0A6N2YRS6_FLAPL</name>
<dbReference type="EMBL" id="CACRUB010000014">
    <property type="protein sequence ID" value="VYT68707.1"/>
    <property type="molecule type" value="Genomic_DNA"/>
</dbReference>
<reference evidence="1" key="1">
    <citation type="submission" date="2019-11" db="EMBL/GenBank/DDBJ databases">
        <authorList>
            <person name="Feng L."/>
        </authorList>
    </citation>
    <scope>NUCLEOTIDE SEQUENCE</scope>
    <source>
        <strain evidence="1">FplautiiLFYP42</strain>
    </source>
</reference>
<protein>
    <submittedName>
        <fullName evidence="1">Uncharacterized protein</fullName>
    </submittedName>
</protein>
<dbReference type="AlphaFoldDB" id="A0A6N2YRS6"/>